<accession>A0A401J8R3</accession>
<gene>
    <name evidence="1" type="ORF">MBESOW_P4224</name>
</gene>
<dbReference type="EMBL" id="BBQY01000063">
    <property type="protein sequence ID" value="GBH33059.1"/>
    <property type="molecule type" value="Genomic_DNA"/>
</dbReference>
<evidence type="ECO:0000313" key="2">
    <source>
        <dbReference type="Proteomes" id="UP000290975"/>
    </source>
</evidence>
<comment type="caution">
    <text evidence="1">The sequence shown here is derived from an EMBL/GenBank/DDBJ whole genome shotgun (WGS) entry which is preliminary data.</text>
</comment>
<evidence type="ECO:0000313" key="1">
    <source>
        <dbReference type="EMBL" id="GBH33059.1"/>
    </source>
</evidence>
<reference evidence="1 2" key="1">
    <citation type="submission" date="2014-12" db="EMBL/GenBank/DDBJ databases">
        <title>Whole genome sequencing of Sphingobium xenophagum OW59.</title>
        <authorList>
            <person name="Ohta Y."/>
            <person name="Nishi S."/>
            <person name="Hatada Y."/>
        </authorList>
    </citation>
    <scope>NUCLEOTIDE SEQUENCE [LARGE SCALE GENOMIC DNA]</scope>
    <source>
        <strain evidence="1 2">OW59</strain>
    </source>
</reference>
<dbReference type="AlphaFoldDB" id="A0A401J8R3"/>
<protein>
    <submittedName>
        <fullName evidence="1">Iron complex outermembrane recepter protein</fullName>
    </submittedName>
</protein>
<dbReference type="Proteomes" id="UP000290975">
    <property type="component" value="Unassembled WGS sequence"/>
</dbReference>
<keyword evidence="2" id="KW-1185">Reference proteome</keyword>
<proteinExistence type="predicted"/>
<organism evidence="1 2">
    <name type="scientific">Sphingobium xenophagum</name>
    <dbReference type="NCBI Taxonomy" id="121428"/>
    <lineage>
        <taxon>Bacteria</taxon>
        <taxon>Pseudomonadati</taxon>
        <taxon>Pseudomonadota</taxon>
        <taxon>Alphaproteobacteria</taxon>
        <taxon>Sphingomonadales</taxon>
        <taxon>Sphingomonadaceae</taxon>
        <taxon>Sphingobium</taxon>
    </lineage>
</organism>
<name>A0A401J8R3_SPHXE</name>
<sequence>MQNLTVQAGNSGLIVGTPSEPRLIGVTLRLHN</sequence>